<comment type="caution">
    <text evidence="2">The sequence shown here is derived from an EMBL/GenBank/DDBJ whole genome shotgun (WGS) entry which is preliminary data.</text>
</comment>
<protein>
    <submittedName>
        <fullName evidence="2">Uncharacterized protein</fullName>
    </submittedName>
</protein>
<evidence type="ECO:0000313" key="3">
    <source>
        <dbReference type="Proteomes" id="UP000719766"/>
    </source>
</evidence>
<evidence type="ECO:0000256" key="1">
    <source>
        <dbReference type="SAM" id="MobiDB-lite"/>
    </source>
</evidence>
<dbReference type="RefSeq" id="XP_041159886.1">
    <property type="nucleotide sequence ID" value="XM_041309633.1"/>
</dbReference>
<sequence>MSKLASSTDGAEDQRVRADEQPAQKQTLGPLYLDVSDALHQLSDIDIFMSCVDIQDRIVPSLEEKASACTMAPTHLYYARVLQAYPNRGDFIGRRGGDINVFLEIAQGGAHTADRTVLDTTINLCVPNSRPCAPYLPEAFPNTVPEQLSHLLPYHVVTGRVNTDIEDLTITVISKLLSSPSSPSTQIIANCTLLACVMGGVQVDKKDIARIDKSSALPRLGESLLAQFQKALWAWDGGELDEDSTGVVRQAWNLLDVICRVLELAGYYNPSCYTMRNLDSLQSGSCTPEDTDWLVDYLDYICSDDHEVAYDILLLLGSMGSLIACMDSNMPPPLRHAALRATHSAREEIASIDAIDDARLWDMVSTKLSPAILLVLYYFFDYDRDLCYLELVPDLARNSDWHPHLSGDRHVDRCISMISEYCDRESPTGHALYIAGILLRIAAEQTLVTSLESVTEQQWWDVMRCAWYYVPYAIRRTRDFELLALVDGTKKYMQVTSKSGLKNLIRDVDHVLNMGLEMGPEMQGLEQAEGTTIAVMEWRTTASSMLEGFD</sequence>
<evidence type="ECO:0000313" key="2">
    <source>
        <dbReference type="EMBL" id="KAG1793461.1"/>
    </source>
</evidence>
<dbReference type="GeneID" id="64603397"/>
<dbReference type="AlphaFoldDB" id="A0A9P7APG4"/>
<keyword evidence="3" id="KW-1185">Reference proteome</keyword>
<gene>
    <name evidence="2" type="ORF">HD556DRAFT_1536490</name>
</gene>
<reference evidence="2" key="1">
    <citation type="journal article" date="2020" name="New Phytol.">
        <title>Comparative genomics reveals dynamic genome evolution in host specialist ectomycorrhizal fungi.</title>
        <authorList>
            <person name="Lofgren L.A."/>
            <person name="Nguyen N.H."/>
            <person name="Vilgalys R."/>
            <person name="Ruytinx J."/>
            <person name="Liao H.L."/>
            <person name="Branco S."/>
            <person name="Kuo A."/>
            <person name="LaButti K."/>
            <person name="Lipzen A."/>
            <person name="Andreopoulos W."/>
            <person name="Pangilinan J."/>
            <person name="Riley R."/>
            <person name="Hundley H."/>
            <person name="Na H."/>
            <person name="Barry K."/>
            <person name="Grigoriev I.V."/>
            <person name="Stajich J.E."/>
            <person name="Kennedy P.G."/>
        </authorList>
    </citation>
    <scope>NUCLEOTIDE SEQUENCE</scope>
    <source>
        <strain evidence="2">S12</strain>
    </source>
</reference>
<proteinExistence type="predicted"/>
<accession>A0A9P7APG4</accession>
<feature type="compositionally biased region" description="Basic and acidic residues" evidence="1">
    <location>
        <begin position="12"/>
        <end position="22"/>
    </location>
</feature>
<dbReference type="Proteomes" id="UP000719766">
    <property type="component" value="Unassembled WGS sequence"/>
</dbReference>
<name>A0A9P7APG4_9AGAM</name>
<feature type="region of interest" description="Disordered" evidence="1">
    <location>
        <begin position="1"/>
        <end position="23"/>
    </location>
</feature>
<dbReference type="EMBL" id="JABBWE010000030">
    <property type="protein sequence ID" value="KAG1793461.1"/>
    <property type="molecule type" value="Genomic_DNA"/>
</dbReference>
<organism evidence="2 3">
    <name type="scientific">Suillus plorans</name>
    <dbReference type="NCBI Taxonomy" id="116603"/>
    <lineage>
        <taxon>Eukaryota</taxon>
        <taxon>Fungi</taxon>
        <taxon>Dikarya</taxon>
        <taxon>Basidiomycota</taxon>
        <taxon>Agaricomycotina</taxon>
        <taxon>Agaricomycetes</taxon>
        <taxon>Agaricomycetidae</taxon>
        <taxon>Boletales</taxon>
        <taxon>Suillineae</taxon>
        <taxon>Suillaceae</taxon>
        <taxon>Suillus</taxon>
    </lineage>
</organism>